<feature type="disulfide bond" evidence="6">
    <location>
        <begin position="88"/>
        <end position="115"/>
    </location>
</feature>
<evidence type="ECO:0000256" key="4">
    <source>
        <dbReference type="ARBA" id="ARBA00023157"/>
    </source>
</evidence>
<evidence type="ECO:0000256" key="5">
    <source>
        <dbReference type="ARBA" id="ARBA00023180"/>
    </source>
</evidence>
<dbReference type="InterPro" id="IPR050350">
    <property type="entry name" value="Compl-Cell_Adhes-Reg"/>
</dbReference>
<dbReference type="Gene3D" id="1.20.5.3730">
    <property type="match status" value="1"/>
</dbReference>
<gene>
    <name evidence="8" type="primary">C4bpa</name>
</gene>
<dbReference type="FunFam" id="2.10.70.10:FF:000014">
    <property type="entry name" value="Membrane cofactor protein"/>
    <property type="match status" value="2"/>
</dbReference>
<keyword evidence="5" id="KW-0325">Glycoprotein</keyword>
<reference evidence="8" key="1">
    <citation type="submission" date="2025-08" db="UniProtKB">
        <authorList>
            <consortium name="Ensembl"/>
        </authorList>
    </citation>
    <scope>IDENTIFICATION</scope>
</reference>
<evidence type="ECO:0000256" key="3">
    <source>
        <dbReference type="ARBA" id="ARBA00022737"/>
    </source>
</evidence>
<sequence length="464" mass="51466">MPEKQRQIIHPSGAPNRVFHGISNMAAWPFSGLCRASDPTLFHITLLAAFLPTILGNCGPPPFLPFAFPISELNQTEFSIGTILSYSCRPGYSRSSSSQILTCKSSGEWHYKNFCAKKRCSYPGDLPNGQVEIKTDLLFGSQIEFRCLEGYILIGSPTSRCESRDKGVFWSDPLPECTIAKCAPPPAIINGKHSGGDQDFYTYGASVTYRCDPNFSLLGNASISCTVVNNTMGTWSSNPPTCKKINCDQPHVPHGNIVSGFGPIYNYKDSIVFTCQKDFVLRGSSLIHCEADSNWRPPPPVCEPCDSPPDIAHGRSQMTSWFFKIEVTYECDEGYQLVGQAKLSCDSSQWSAAAPQCKALCLKPEIQNGKLSEDKDQYVESEKITIHCDSGFAVAGLQSITCSENRTWYPKVPKCEWEFPEDCEDVNKGSRLLQCLPNPKDVKMALDIFKLSLDIELLRLQIDR</sequence>
<dbReference type="GO" id="GO:0045732">
    <property type="term" value="P:positive regulation of protein catabolic process"/>
    <property type="evidence" value="ECO:0007669"/>
    <property type="project" value="Ensembl"/>
</dbReference>
<feature type="domain" description="Sushi" evidence="7">
    <location>
        <begin position="56"/>
        <end position="117"/>
    </location>
</feature>
<dbReference type="SUPFAM" id="SSF57535">
    <property type="entry name" value="Complement control module/SCR domain"/>
    <property type="match status" value="6"/>
</dbReference>
<feature type="domain" description="Sushi" evidence="7">
    <location>
        <begin position="359"/>
        <end position="417"/>
    </location>
</feature>
<keyword evidence="4 6" id="KW-1015">Disulfide bond</keyword>
<feature type="domain" description="Sushi" evidence="7">
    <location>
        <begin position="180"/>
        <end position="244"/>
    </location>
</feature>
<comment type="caution">
    <text evidence="6">Lacks conserved residue(s) required for the propagation of feature annotation.</text>
</comment>
<dbReference type="CDD" id="cd00033">
    <property type="entry name" value="CCP"/>
    <property type="match status" value="6"/>
</dbReference>
<dbReference type="GO" id="GO:0005615">
    <property type="term" value="C:extracellular space"/>
    <property type="evidence" value="ECO:0007669"/>
    <property type="project" value="Ensembl"/>
</dbReference>
<dbReference type="GeneTree" id="ENSGT00940000154640"/>
<dbReference type="GO" id="GO:0045959">
    <property type="term" value="P:negative regulation of complement activation, classical pathway"/>
    <property type="evidence" value="ECO:0007669"/>
    <property type="project" value="Ensembl"/>
</dbReference>
<keyword evidence="1 6" id="KW-0768">Sushi</keyword>
<dbReference type="InterPro" id="IPR040514">
    <property type="entry name" value="C4bp_oligo"/>
</dbReference>
<dbReference type="Pfam" id="PF00084">
    <property type="entry name" value="Sushi"/>
    <property type="match status" value="6"/>
</dbReference>
<dbReference type="Proteomes" id="UP000694385">
    <property type="component" value="Unassembled WGS sequence"/>
</dbReference>
<accession>A0A8C5P3C1</accession>
<reference evidence="8" key="2">
    <citation type="submission" date="2025-09" db="UniProtKB">
        <authorList>
            <consortium name="Ensembl"/>
        </authorList>
    </citation>
    <scope>IDENTIFICATION</scope>
</reference>
<dbReference type="GO" id="GO:0009609">
    <property type="term" value="P:response to symbiotic bacterium"/>
    <property type="evidence" value="ECO:0007669"/>
    <property type="project" value="Ensembl"/>
</dbReference>
<dbReference type="InterPro" id="IPR000436">
    <property type="entry name" value="Sushi_SCR_CCP_dom"/>
</dbReference>
<keyword evidence="2" id="KW-0732">Signal</keyword>
<feature type="disulfide bond" evidence="6">
    <location>
        <begin position="388"/>
        <end position="415"/>
    </location>
</feature>
<evidence type="ECO:0000256" key="2">
    <source>
        <dbReference type="ARBA" id="ARBA00022729"/>
    </source>
</evidence>
<dbReference type="Gene3D" id="2.10.70.10">
    <property type="entry name" value="Complement Module, domain 1"/>
    <property type="match status" value="6"/>
</dbReference>
<evidence type="ECO:0000259" key="7">
    <source>
        <dbReference type="PROSITE" id="PS50923"/>
    </source>
</evidence>
<dbReference type="FunFam" id="2.10.70.10:FF:000055">
    <property type="entry name" value="Complement decay-accelerating factor, GPI-anchored"/>
    <property type="match status" value="1"/>
</dbReference>
<dbReference type="GO" id="GO:1903027">
    <property type="term" value="P:regulation of opsonization"/>
    <property type="evidence" value="ECO:0007669"/>
    <property type="project" value="Ensembl"/>
</dbReference>
<organism evidence="8 9">
    <name type="scientific">Jaculus jaculus</name>
    <name type="common">Lesser Egyptian jerboa</name>
    <dbReference type="NCBI Taxonomy" id="51337"/>
    <lineage>
        <taxon>Eukaryota</taxon>
        <taxon>Metazoa</taxon>
        <taxon>Chordata</taxon>
        <taxon>Craniata</taxon>
        <taxon>Vertebrata</taxon>
        <taxon>Euteleostomi</taxon>
        <taxon>Mammalia</taxon>
        <taxon>Eutheria</taxon>
        <taxon>Euarchontoglires</taxon>
        <taxon>Glires</taxon>
        <taxon>Rodentia</taxon>
        <taxon>Myomorpha</taxon>
        <taxon>Dipodoidea</taxon>
        <taxon>Dipodidae</taxon>
        <taxon>Dipodinae</taxon>
        <taxon>Jaculus</taxon>
    </lineage>
</organism>
<feature type="domain" description="Sushi" evidence="7">
    <location>
        <begin position="118"/>
        <end position="179"/>
    </location>
</feature>
<keyword evidence="9" id="KW-1185">Reference proteome</keyword>
<dbReference type="AlphaFoldDB" id="A0A8C5P3C1"/>
<evidence type="ECO:0000256" key="1">
    <source>
        <dbReference type="ARBA" id="ARBA00022659"/>
    </source>
</evidence>
<dbReference type="Pfam" id="PF18453">
    <property type="entry name" value="C4bp_oligo"/>
    <property type="match status" value="1"/>
</dbReference>
<name>A0A8C5P3C1_JACJA</name>
<dbReference type="PROSITE" id="PS50923">
    <property type="entry name" value="SUSHI"/>
    <property type="match status" value="5"/>
</dbReference>
<feature type="domain" description="Sushi" evidence="7">
    <location>
        <begin position="245"/>
        <end position="304"/>
    </location>
</feature>
<evidence type="ECO:0000256" key="6">
    <source>
        <dbReference type="PROSITE-ProRule" id="PRU00302"/>
    </source>
</evidence>
<dbReference type="SMART" id="SM00032">
    <property type="entry name" value="CCP"/>
    <property type="match status" value="6"/>
</dbReference>
<feature type="disulfide bond" evidence="6">
    <location>
        <begin position="275"/>
        <end position="302"/>
    </location>
</feature>
<evidence type="ECO:0000313" key="8">
    <source>
        <dbReference type="Ensembl" id="ENSJJAP00000019078.1"/>
    </source>
</evidence>
<protein>
    <submittedName>
        <fullName evidence="8">Complement component 4 binding protein</fullName>
    </submittedName>
</protein>
<feature type="disulfide bond" evidence="6">
    <location>
        <begin position="182"/>
        <end position="225"/>
    </location>
</feature>
<dbReference type="PANTHER" id="PTHR19325">
    <property type="entry name" value="COMPLEMENT COMPONENT-RELATED SUSHI DOMAIN-CONTAINING"/>
    <property type="match status" value="1"/>
</dbReference>
<dbReference type="Ensembl" id="ENSJJAT00000025614.1">
    <property type="protein sequence ID" value="ENSJJAP00000019078.1"/>
    <property type="gene ID" value="ENSJJAG00000020143.1"/>
</dbReference>
<keyword evidence="3" id="KW-0677">Repeat</keyword>
<proteinExistence type="predicted"/>
<dbReference type="OMA" id="VLRYRCH"/>
<evidence type="ECO:0000313" key="9">
    <source>
        <dbReference type="Proteomes" id="UP000694385"/>
    </source>
</evidence>
<dbReference type="PANTHER" id="PTHR19325:SF551">
    <property type="entry name" value="ZONA PELLUCIDA SPERM-BINDING PROTEIN 3 RECEPTOR"/>
    <property type="match status" value="1"/>
</dbReference>
<dbReference type="InterPro" id="IPR035976">
    <property type="entry name" value="Sushi/SCR/CCP_sf"/>
</dbReference>